<evidence type="ECO:0000259" key="4">
    <source>
        <dbReference type="PROSITE" id="PS51635"/>
    </source>
</evidence>
<dbReference type="Pfam" id="PF01734">
    <property type="entry name" value="Patatin"/>
    <property type="match status" value="1"/>
</dbReference>
<organism evidence="5">
    <name type="scientific">bioreactor metagenome</name>
    <dbReference type="NCBI Taxonomy" id="1076179"/>
    <lineage>
        <taxon>unclassified sequences</taxon>
        <taxon>metagenomes</taxon>
        <taxon>ecological metagenomes</taxon>
    </lineage>
</organism>
<comment type="caution">
    <text evidence="5">The sequence shown here is derived from an EMBL/GenBank/DDBJ whole genome shotgun (WGS) entry which is preliminary data.</text>
</comment>
<dbReference type="PANTHER" id="PTHR14226:SF29">
    <property type="entry name" value="NEUROPATHY TARGET ESTERASE SWS"/>
    <property type="match status" value="1"/>
</dbReference>
<reference evidence="5" key="1">
    <citation type="submission" date="2019-08" db="EMBL/GenBank/DDBJ databases">
        <authorList>
            <person name="Kucharzyk K."/>
            <person name="Murdoch R.W."/>
            <person name="Higgins S."/>
            <person name="Loffler F."/>
        </authorList>
    </citation>
    <scope>NUCLEOTIDE SEQUENCE</scope>
</reference>
<evidence type="ECO:0000313" key="5">
    <source>
        <dbReference type="EMBL" id="MPM70594.1"/>
    </source>
</evidence>
<dbReference type="InterPro" id="IPR002641">
    <property type="entry name" value="PNPLA_dom"/>
</dbReference>
<evidence type="ECO:0000256" key="3">
    <source>
        <dbReference type="ARBA" id="ARBA00023098"/>
    </source>
</evidence>
<name>A0A645C8F3_9ZZZZ</name>
<gene>
    <name evidence="5" type="ORF">SDC9_117549</name>
</gene>
<dbReference type="PROSITE" id="PS51635">
    <property type="entry name" value="PNPLA"/>
    <property type="match status" value="1"/>
</dbReference>
<accession>A0A645C8F3</accession>
<protein>
    <submittedName>
        <fullName evidence="5">Putative NTE family protein</fullName>
    </submittedName>
</protein>
<dbReference type="GO" id="GO:0016787">
    <property type="term" value="F:hydrolase activity"/>
    <property type="evidence" value="ECO:0007669"/>
    <property type="project" value="UniProtKB-KW"/>
</dbReference>
<sequence>MGLIKDFFFASPRNEDIGLCLSGGGALGFAHIGVLQSLEDHGIYPDQLVGSSMGAIVGVLYAAGYSPSEMLQMIKDDKLYKVTKLMTFRPAFLKSGLSNHTILRSLIKELIPHNSFDQLKKGMHVAVVNLSTAEWEIISRGDELDKWVAASASIPGVFESIKHNDIYYVDGGLLNNVPAQGLEEFCQTIIGVDVIPHIPPVELNKPIDTLASSVRAMQHQNSREGRELCRFLIEPRAIEKYHEFSFEAYQEIYQYGYSATTKYIVENPEMMRLKKS</sequence>
<evidence type="ECO:0000256" key="2">
    <source>
        <dbReference type="ARBA" id="ARBA00022963"/>
    </source>
</evidence>
<keyword evidence="1" id="KW-0378">Hydrolase</keyword>
<feature type="domain" description="PNPLA" evidence="4">
    <location>
        <begin position="19"/>
        <end position="183"/>
    </location>
</feature>
<dbReference type="CDD" id="cd07205">
    <property type="entry name" value="Pat_PNPLA6_PNPLA7_NTE1_like"/>
    <property type="match status" value="1"/>
</dbReference>
<dbReference type="InterPro" id="IPR050301">
    <property type="entry name" value="NTE"/>
</dbReference>
<proteinExistence type="predicted"/>
<dbReference type="InterPro" id="IPR016035">
    <property type="entry name" value="Acyl_Trfase/lysoPLipase"/>
</dbReference>
<dbReference type="SUPFAM" id="SSF52151">
    <property type="entry name" value="FabD/lysophospholipase-like"/>
    <property type="match status" value="1"/>
</dbReference>
<dbReference type="AlphaFoldDB" id="A0A645C8F3"/>
<dbReference type="Gene3D" id="3.40.1090.10">
    <property type="entry name" value="Cytosolic phospholipase A2 catalytic domain"/>
    <property type="match status" value="2"/>
</dbReference>
<keyword evidence="2" id="KW-0442">Lipid degradation</keyword>
<dbReference type="PANTHER" id="PTHR14226">
    <property type="entry name" value="NEUROPATHY TARGET ESTERASE/SWISS CHEESE D.MELANOGASTER"/>
    <property type="match status" value="1"/>
</dbReference>
<dbReference type="EMBL" id="VSSQ01023564">
    <property type="protein sequence ID" value="MPM70594.1"/>
    <property type="molecule type" value="Genomic_DNA"/>
</dbReference>
<dbReference type="GO" id="GO:0016042">
    <property type="term" value="P:lipid catabolic process"/>
    <property type="evidence" value="ECO:0007669"/>
    <property type="project" value="UniProtKB-KW"/>
</dbReference>
<evidence type="ECO:0000256" key="1">
    <source>
        <dbReference type="ARBA" id="ARBA00022801"/>
    </source>
</evidence>
<keyword evidence="3" id="KW-0443">Lipid metabolism</keyword>